<feature type="region of interest" description="Disordered" evidence="1">
    <location>
        <begin position="1"/>
        <end position="34"/>
    </location>
</feature>
<organism evidence="2 3">
    <name type="scientific">Leucocoprinus birnbaumii</name>
    <dbReference type="NCBI Taxonomy" id="56174"/>
    <lineage>
        <taxon>Eukaryota</taxon>
        <taxon>Fungi</taxon>
        <taxon>Dikarya</taxon>
        <taxon>Basidiomycota</taxon>
        <taxon>Agaricomycotina</taxon>
        <taxon>Agaricomycetes</taxon>
        <taxon>Agaricomycetidae</taxon>
        <taxon>Agaricales</taxon>
        <taxon>Agaricineae</taxon>
        <taxon>Agaricaceae</taxon>
        <taxon>Leucocoprinus</taxon>
    </lineage>
</organism>
<evidence type="ECO:0000256" key="1">
    <source>
        <dbReference type="SAM" id="MobiDB-lite"/>
    </source>
</evidence>
<dbReference type="Proteomes" id="UP001213000">
    <property type="component" value="Unassembled WGS sequence"/>
</dbReference>
<name>A0AAD5VKY2_9AGAR</name>
<dbReference type="EMBL" id="JANIEX010000826">
    <property type="protein sequence ID" value="KAJ3562824.1"/>
    <property type="molecule type" value="Genomic_DNA"/>
</dbReference>
<comment type="caution">
    <text evidence="2">The sequence shown here is derived from an EMBL/GenBank/DDBJ whole genome shotgun (WGS) entry which is preliminary data.</text>
</comment>
<reference evidence="2" key="1">
    <citation type="submission" date="2022-07" db="EMBL/GenBank/DDBJ databases">
        <title>Genome Sequence of Leucocoprinus birnbaumii.</title>
        <authorList>
            <person name="Buettner E."/>
        </authorList>
    </citation>
    <scope>NUCLEOTIDE SEQUENCE</scope>
    <source>
        <strain evidence="2">VT141</strain>
    </source>
</reference>
<accession>A0AAD5VKY2</accession>
<evidence type="ECO:0000313" key="3">
    <source>
        <dbReference type="Proteomes" id="UP001213000"/>
    </source>
</evidence>
<protein>
    <submittedName>
        <fullName evidence="2">Uncharacterized protein</fullName>
    </submittedName>
</protein>
<dbReference type="AlphaFoldDB" id="A0AAD5VKY2"/>
<evidence type="ECO:0000313" key="2">
    <source>
        <dbReference type="EMBL" id="KAJ3562824.1"/>
    </source>
</evidence>
<keyword evidence="3" id="KW-1185">Reference proteome</keyword>
<proteinExistence type="predicted"/>
<gene>
    <name evidence="2" type="ORF">NP233_g9336</name>
</gene>
<sequence>MPRLDIRNLTPDMESHTTTAQVRPEPQAENTTIKGNASTKLKALGSSIFFHFIDAKGKSFGADIGRRLRFSEINILGFENSTFDSSVVVDDIVQQQQGAGGGDAVSVEVVFEMIVEKGMYIFPA</sequence>